<dbReference type="AlphaFoldDB" id="A0AAW9A615"/>
<reference evidence="2 3" key="1">
    <citation type="submission" date="2023-06" db="EMBL/GenBank/DDBJ databases">
        <title>Sporosarcina sp. nov., isolated from Korean traditional fermented seafood 'Jeotgal'.</title>
        <authorList>
            <person name="Yang A.I."/>
            <person name="Shin N.-R."/>
        </authorList>
    </citation>
    <scope>NUCLEOTIDE SEQUENCE [LARGE SCALE GENOMIC DNA]</scope>
    <source>
        <strain evidence="2 3">KCTC43456</strain>
    </source>
</reference>
<dbReference type="InterPro" id="IPR007138">
    <property type="entry name" value="ABM_dom"/>
</dbReference>
<protein>
    <submittedName>
        <fullName evidence="2">Antibiotic biosynthesis monooxygenase</fullName>
        <ecNumber evidence="2">1.14.-.-</ecNumber>
    </submittedName>
</protein>
<keyword evidence="2" id="KW-0503">Monooxygenase</keyword>
<dbReference type="Pfam" id="PF03992">
    <property type="entry name" value="ABM"/>
    <property type="match status" value="1"/>
</dbReference>
<dbReference type="EC" id="1.14.-.-" evidence="2"/>
<dbReference type="PANTHER" id="PTHR34474:SF2">
    <property type="entry name" value="SIGNAL TRANSDUCTION PROTEIN TRAP"/>
    <property type="match status" value="1"/>
</dbReference>
<name>A0AAW9A615_9BACL</name>
<comment type="caution">
    <text evidence="2">The sequence shown here is derived from an EMBL/GenBank/DDBJ whole genome shotgun (WGS) entry which is preliminary data.</text>
</comment>
<feature type="domain" description="ABM" evidence="1">
    <location>
        <begin position="66"/>
        <end position="154"/>
    </location>
</feature>
<evidence type="ECO:0000313" key="3">
    <source>
        <dbReference type="Proteomes" id="UP001271648"/>
    </source>
</evidence>
<dbReference type="InterPro" id="IPR011008">
    <property type="entry name" value="Dimeric_a/b-barrel"/>
</dbReference>
<dbReference type="Proteomes" id="UP001271648">
    <property type="component" value="Unassembled WGS sequence"/>
</dbReference>
<proteinExistence type="predicted"/>
<keyword evidence="2" id="KW-0560">Oxidoreductase</keyword>
<dbReference type="PROSITE" id="PS51725">
    <property type="entry name" value="ABM"/>
    <property type="match status" value="1"/>
</dbReference>
<dbReference type="GO" id="GO:0004497">
    <property type="term" value="F:monooxygenase activity"/>
    <property type="evidence" value="ECO:0007669"/>
    <property type="project" value="UniProtKB-KW"/>
</dbReference>
<gene>
    <name evidence="2" type="ORF">QTL97_08195</name>
</gene>
<accession>A0AAW9A615</accession>
<organism evidence="2 3">
    <name type="scientific">Sporosarcina thermotolerans</name>
    <dbReference type="NCBI Taxonomy" id="633404"/>
    <lineage>
        <taxon>Bacteria</taxon>
        <taxon>Bacillati</taxon>
        <taxon>Bacillota</taxon>
        <taxon>Bacilli</taxon>
        <taxon>Bacillales</taxon>
        <taxon>Caryophanaceae</taxon>
        <taxon>Sporosarcina</taxon>
    </lineage>
</organism>
<sequence>MNLYLTSGTKDFMEKLQQRYKDKGMILMHGGGQSLLLHETEAKSLFQTPRRYEVISSTGNLKDEGFFVCNNVTITDEGRPVFEHRFSSLNEEIESQPGFVAFRLLRPIGSDTYVIMTEWEEASDFDLWKNTSSYKNSHQMIDNKEFANSTTHIFSSAPYITTFIAKKEDSGER</sequence>
<dbReference type="EMBL" id="JAUBDJ010000004">
    <property type="protein sequence ID" value="MDW0116911.1"/>
    <property type="molecule type" value="Genomic_DNA"/>
</dbReference>
<keyword evidence="3" id="KW-1185">Reference proteome</keyword>
<dbReference type="RefSeq" id="WP_283732686.1">
    <property type="nucleotide sequence ID" value="NZ_CP125968.1"/>
</dbReference>
<evidence type="ECO:0000313" key="2">
    <source>
        <dbReference type="EMBL" id="MDW0116911.1"/>
    </source>
</evidence>
<dbReference type="SUPFAM" id="SSF54909">
    <property type="entry name" value="Dimeric alpha+beta barrel"/>
    <property type="match status" value="1"/>
</dbReference>
<evidence type="ECO:0000259" key="1">
    <source>
        <dbReference type="PROSITE" id="PS51725"/>
    </source>
</evidence>
<dbReference type="Gene3D" id="3.30.70.100">
    <property type="match status" value="1"/>
</dbReference>
<dbReference type="PANTHER" id="PTHR34474">
    <property type="entry name" value="SIGNAL TRANSDUCTION PROTEIN TRAP"/>
    <property type="match status" value="1"/>
</dbReference>
<dbReference type="InterPro" id="IPR050404">
    <property type="entry name" value="Heme-degrading_MO"/>
</dbReference>